<sequence>MATLGYSSFFSSGLRSAEEDIRYGSRPITPDPTTPRPKHINLDETTPTAPTHTIPAASQTADEVLPALTQAIEISDSTNTQDRSRIRRRRSSLGLNASPVTVLKSNTPGSRASVTGVVQRQSISITSVVSPARSRSGSVVETGMLLSRAALSIASNDATSGNSIIGRMRSGSVGTALRPRRLRKQGTIPAPLPPPPASPLPDVPMSRPDFSTQQAQYARRPSIRRSHTSSASVPLPMHTPTMSLPPHGFNLVGESALETPGGVRGSYF</sequence>
<comment type="caution">
    <text evidence="1">The sequence shown here is derived from an EMBL/GenBank/DDBJ whole genome shotgun (WGS) entry which is preliminary data.</text>
</comment>
<evidence type="ECO:0000313" key="1">
    <source>
        <dbReference type="EMBL" id="KAI0092804.1"/>
    </source>
</evidence>
<keyword evidence="2" id="KW-1185">Reference proteome</keyword>
<dbReference type="EMBL" id="MU274903">
    <property type="protein sequence ID" value="KAI0092804.1"/>
    <property type="molecule type" value="Genomic_DNA"/>
</dbReference>
<gene>
    <name evidence="1" type="ORF">BDY19DRAFT_990484</name>
</gene>
<proteinExistence type="predicted"/>
<protein>
    <submittedName>
        <fullName evidence="1">Uncharacterized protein</fullName>
    </submittedName>
</protein>
<evidence type="ECO:0000313" key="2">
    <source>
        <dbReference type="Proteomes" id="UP001055072"/>
    </source>
</evidence>
<reference evidence="1" key="1">
    <citation type="journal article" date="2021" name="Environ. Microbiol.">
        <title>Gene family expansions and transcriptome signatures uncover fungal adaptations to wood decay.</title>
        <authorList>
            <person name="Hage H."/>
            <person name="Miyauchi S."/>
            <person name="Viragh M."/>
            <person name="Drula E."/>
            <person name="Min B."/>
            <person name="Chaduli D."/>
            <person name="Navarro D."/>
            <person name="Favel A."/>
            <person name="Norest M."/>
            <person name="Lesage-Meessen L."/>
            <person name="Balint B."/>
            <person name="Merenyi Z."/>
            <person name="de Eugenio L."/>
            <person name="Morin E."/>
            <person name="Martinez A.T."/>
            <person name="Baldrian P."/>
            <person name="Stursova M."/>
            <person name="Martinez M.J."/>
            <person name="Novotny C."/>
            <person name="Magnuson J.K."/>
            <person name="Spatafora J.W."/>
            <person name="Maurice S."/>
            <person name="Pangilinan J."/>
            <person name="Andreopoulos W."/>
            <person name="LaButti K."/>
            <person name="Hundley H."/>
            <person name="Na H."/>
            <person name="Kuo A."/>
            <person name="Barry K."/>
            <person name="Lipzen A."/>
            <person name="Henrissat B."/>
            <person name="Riley R."/>
            <person name="Ahrendt S."/>
            <person name="Nagy L.G."/>
            <person name="Grigoriev I.V."/>
            <person name="Martin F."/>
            <person name="Rosso M.N."/>
        </authorList>
    </citation>
    <scope>NUCLEOTIDE SEQUENCE</scope>
    <source>
        <strain evidence="1">CBS 384.51</strain>
    </source>
</reference>
<name>A0ACB8UEY0_9APHY</name>
<accession>A0ACB8UEY0</accession>
<organism evidence="1 2">
    <name type="scientific">Irpex rosettiformis</name>
    <dbReference type="NCBI Taxonomy" id="378272"/>
    <lineage>
        <taxon>Eukaryota</taxon>
        <taxon>Fungi</taxon>
        <taxon>Dikarya</taxon>
        <taxon>Basidiomycota</taxon>
        <taxon>Agaricomycotina</taxon>
        <taxon>Agaricomycetes</taxon>
        <taxon>Polyporales</taxon>
        <taxon>Irpicaceae</taxon>
        <taxon>Irpex</taxon>
    </lineage>
</organism>
<dbReference type="Proteomes" id="UP001055072">
    <property type="component" value="Unassembled WGS sequence"/>
</dbReference>